<evidence type="ECO:0000256" key="1">
    <source>
        <dbReference type="ARBA" id="ARBA00004123"/>
    </source>
</evidence>
<evidence type="ECO:0000256" key="4">
    <source>
        <dbReference type="ARBA" id="ARBA00023242"/>
    </source>
</evidence>
<dbReference type="AlphaFoldDB" id="A0A915NX82"/>
<dbReference type="InterPro" id="IPR004855">
    <property type="entry name" value="TFIIA_asu/bsu"/>
</dbReference>
<feature type="compositionally biased region" description="Basic and acidic residues" evidence="5">
    <location>
        <begin position="437"/>
        <end position="448"/>
    </location>
</feature>
<keyword evidence="3" id="KW-0804">Transcription</keyword>
<feature type="domain" description="F-box" evidence="6">
    <location>
        <begin position="22"/>
        <end position="53"/>
    </location>
</feature>
<comment type="similarity">
    <text evidence="2">Belongs to the TFIIA subunit 1 family.</text>
</comment>
<dbReference type="SUPFAM" id="SSF50784">
    <property type="entry name" value="Transcription factor IIA (TFIIA), beta-barrel domain"/>
    <property type="match status" value="1"/>
</dbReference>
<evidence type="ECO:0000256" key="3">
    <source>
        <dbReference type="ARBA" id="ARBA00023163"/>
    </source>
</evidence>
<feature type="region of interest" description="Disordered" evidence="5">
    <location>
        <begin position="392"/>
        <end position="472"/>
    </location>
</feature>
<feature type="compositionally biased region" description="Acidic residues" evidence="5">
    <location>
        <begin position="424"/>
        <end position="436"/>
    </location>
</feature>
<dbReference type="PANTHER" id="PTHR12694">
    <property type="entry name" value="TRANSCRIPTION INITIATION FACTOR IIA SUBUNIT 1"/>
    <property type="match status" value="1"/>
</dbReference>
<accession>A0A915NX82</accession>
<dbReference type="PANTHER" id="PTHR12694:SF8">
    <property type="entry name" value="TRANSCRIPTION INITIATION FACTOR IIA SUBUNIT 1"/>
    <property type="match status" value="1"/>
</dbReference>
<evidence type="ECO:0000313" key="7">
    <source>
        <dbReference type="Proteomes" id="UP000887560"/>
    </source>
</evidence>
<organism evidence="7 8">
    <name type="scientific">Meloidogyne floridensis</name>
    <dbReference type="NCBI Taxonomy" id="298350"/>
    <lineage>
        <taxon>Eukaryota</taxon>
        <taxon>Metazoa</taxon>
        <taxon>Ecdysozoa</taxon>
        <taxon>Nematoda</taxon>
        <taxon>Chromadorea</taxon>
        <taxon>Rhabditida</taxon>
        <taxon>Tylenchina</taxon>
        <taxon>Tylenchomorpha</taxon>
        <taxon>Tylenchoidea</taxon>
        <taxon>Meloidogynidae</taxon>
        <taxon>Meloidogyninae</taxon>
        <taxon>Meloidogyne</taxon>
    </lineage>
</organism>
<protein>
    <submittedName>
        <fullName evidence="8">F-box domain-containing protein</fullName>
    </submittedName>
</protein>
<dbReference type="SUPFAM" id="SSF47396">
    <property type="entry name" value="Transcription factor IIA (TFIIA), alpha-helical domain"/>
    <property type="match status" value="1"/>
</dbReference>
<dbReference type="InterPro" id="IPR009088">
    <property type="entry name" value="TFIIA_b-brl"/>
</dbReference>
<reference evidence="8" key="1">
    <citation type="submission" date="2022-11" db="UniProtKB">
        <authorList>
            <consortium name="WormBaseParasite"/>
        </authorList>
    </citation>
    <scope>IDENTIFICATION</scope>
</reference>
<dbReference type="Gene3D" id="1.10.287.100">
    <property type="match status" value="1"/>
</dbReference>
<dbReference type="WBParaSite" id="scf7180000421078.g6245">
    <property type="protein sequence ID" value="scf7180000421078.g6245"/>
    <property type="gene ID" value="scf7180000421078.g6245"/>
</dbReference>
<evidence type="ECO:0000256" key="2">
    <source>
        <dbReference type="ARBA" id="ARBA00010059"/>
    </source>
</evidence>
<dbReference type="InterPro" id="IPR036047">
    <property type="entry name" value="F-box-like_dom_sf"/>
</dbReference>
<proteinExistence type="inferred from homology"/>
<feature type="compositionally biased region" description="Low complexity" evidence="5">
    <location>
        <begin position="392"/>
        <end position="405"/>
    </location>
</feature>
<comment type="subcellular location">
    <subcellularLocation>
        <location evidence="1">Nucleus</location>
    </subcellularLocation>
</comment>
<evidence type="ECO:0000259" key="6">
    <source>
        <dbReference type="Pfam" id="PF00646"/>
    </source>
</evidence>
<sequence length="545" mass="63134">MNKTESVAVAFAPEDSKTQIILPLNAAIKIFTYLTRDEIEICKQVCSGWKQLVEFADKQLPKRPIDAVVLSSNHEYTISIYYKDVRRVYCFRKYFYDRDIDEIELKRVTKLPQLFDEHNYRFPCGESFPCVFDHFNFGLFDHMHDLECRKRINFMMYHRRNNYSRKLFTPPLGFYERLKAMLHNGYVKRLVFQSFTFTDLFVEKFFEYVKGPFKHLDVVYLHFCSLRRINSDSFHNLLDQLSPKKYFIDKLTNCLPVHVSKPLLDKHSIKMAEVFSFGSAFARNHQLQDNFFLIDDDTFLNFVNTLSAYPNVSRKFFGISQCRITQVFIQKYAKLVAQIKRNNLVDNQLEELYNGVINDVINQVRLAFVDDGVDIEILRHLKKAWEERLQTSNESSGCSASESKSQTGTEISQLDGGGPTMDDSSSEEEEVKEEESTEAKERLKETDANKSSGDEEPPLNSDDDGEDENAETIFETDNIVLCQFDKIVRTRKMWKGFLPDGGGSVTFCSPIKKSLRPVQFVKPGKICKIRGLAYVCKVSPSIASR</sequence>
<dbReference type="SUPFAM" id="SSF81383">
    <property type="entry name" value="F-box domain"/>
    <property type="match status" value="1"/>
</dbReference>
<dbReference type="GO" id="GO:0006367">
    <property type="term" value="P:transcription initiation at RNA polymerase II promoter"/>
    <property type="evidence" value="ECO:0007669"/>
    <property type="project" value="InterPro"/>
</dbReference>
<evidence type="ECO:0000256" key="5">
    <source>
        <dbReference type="SAM" id="MobiDB-lite"/>
    </source>
</evidence>
<keyword evidence="4" id="KW-0539">Nucleus</keyword>
<dbReference type="GO" id="GO:0005672">
    <property type="term" value="C:transcription factor TFIIA complex"/>
    <property type="evidence" value="ECO:0007669"/>
    <property type="project" value="InterPro"/>
</dbReference>
<dbReference type="Pfam" id="PF00646">
    <property type="entry name" value="F-box"/>
    <property type="match status" value="1"/>
</dbReference>
<dbReference type="Pfam" id="PF03153">
    <property type="entry name" value="TFIIA"/>
    <property type="match status" value="2"/>
</dbReference>
<dbReference type="SMART" id="SM01371">
    <property type="entry name" value="TFIIA"/>
    <property type="match status" value="1"/>
</dbReference>
<evidence type="ECO:0000313" key="8">
    <source>
        <dbReference type="WBParaSite" id="scf7180000421078.g6245"/>
    </source>
</evidence>
<dbReference type="Gene3D" id="2.30.18.10">
    <property type="entry name" value="Transcription factor IIA (TFIIA), beta-barrel domain"/>
    <property type="match status" value="1"/>
</dbReference>
<feature type="compositionally biased region" description="Acidic residues" evidence="5">
    <location>
        <begin position="454"/>
        <end position="470"/>
    </location>
</feature>
<keyword evidence="7" id="KW-1185">Reference proteome</keyword>
<name>A0A915NX82_9BILA</name>
<dbReference type="Proteomes" id="UP000887560">
    <property type="component" value="Unplaced"/>
</dbReference>
<dbReference type="InterPro" id="IPR001810">
    <property type="entry name" value="F-box_dom"/>
</dbReference>